<reference evidence="2" key="1">
    <citation type="submission" date="2016-03" db="EMBL/GenBank/DDBJ databases">
        <authorList>
            <person name="Guldener U."/>
        </authorList>
    </citation>
    <scope>NUCLEOTIDE SEQUENCE [LARGE SCALE GENOMIC DNA]</scope>
    <source>
        <strain evidence="2">04CH-RAC-A.6.1</strain>
    </source>
</reference>
<evidence type="ECO:0000313" key="1">
    <source>
        <dbReference type="EMBL" id="CZS97061.1"/>
    </source>
</evidence>
<dbReference type="EMBL" id="FJUX01000029">
    <property type="protein sequence ID" value="CZS97061.1"/>
    <property type="molecule type" value="Genomic_DNA"/>
</dbReference>
<name>A0A1E1KGE3_9HELO</name>
<evidence type="ECO:0000313" key="2">
    <source>
        <dbReference type="Proteomes" id="UP000178912"/>
    </source>
</evidence>
<proteinExistence type="predicted"/>
<dbReference type="Proteomes" id="UP000178912">
    <property type="component" value="Unassembled WGS sequence"/>
</dbReference>
<dbReference type="AlphaFoldDB" id="A0A1E1KGE3"/>
<keyword evidence="2" id="KW-1185">Reference proteome</keyword>
<protein>
    <submittedName>
        <fullName evidence="1">Uncharacterized protein</fullName>
    </submittedName>
</protein>
<gene>
    <name evidence="1" type="ORF">RAG0_06161</name>
</gene>
<organism evidence="1 2">
    <name type="scientific">Rhynchosporium agropyri</name>
    <dbReference type="NCBI Taxonomy" id="914238"/>
    <lineage>
        <taxon>Eukaryota</taxon>
        <taxon>Fungi</taxon>
        <taxon>Dikarya</taxon>
        <taxon>Ascomycota</taxon>
        <taxon>Pezizomycotina</taxon>
        <taxon>Leotiomycetes</taxon>
        <taxon>Helotiales</taxon>
        <taxon>Ploettnerulaceae</taxon>
        <taxon>Rhynchosporium</taxon>
    </lineage>
</organism>
<accession>A0A1E1KGE3</accession>
<sequence>MASLQAIFSEDEFTTRWQNRFIGDEFPQPSMFMRDKYHDDRKCEIYNDESTEEYLRTAILIRST</sequence>